<accession>A0A4Q1CZV1</accession>
<protein>
    <submittedName>
        <fullName evidence="1">Uncharacterized protein</fullName>
    </submittedName>
</protein>
<proteinExistence type="predicted"/>
<dbReference type="PROSITE" id="PS51257">
    <property type="entry name" value="PROKAR_LIPOPROTEIN"/>
    <property type="match status" value="1"/>
</dbReference>
<dbReference type="EMBL" id="SDHZ01000005">
    <property type="protein sequence ID" value="RXK80856.1"/>
    <property type="molecule type" value="Genomic_DNA"/>
</dbReference>
<dbReference type="RefSeq" id="WP_129005966.1">
    <property type="nucleotide sequence ID" value="NZ_SDHZ01000005.1"/>
</dbReference>
<name>A0A4Q1CZV1_9BACT</name>
<dbReference type="AlphaFoldDB" id="A0A4Q1CZV1"/>
<gene>
    <name evidence="1" type="ORF">ESB13_22135</name>
</gene>
<reference evidence="1 2" key="1">
    <citation type="submission" date="2019-01" db="EMBL/GenBank/DDBJ databases">
        <title>Filimonas sp. strain TTM-71.</title>
        <authorList>
            <person name="Chen W.-M."/>
        </authorList>
    </citation>
    <scope>NUCLEOTIDE SEQUENCE [LARGE SCALE GENOMIC DNA]</scope>
    <source>
        <strain evidence="1 2">TTM-71</strain>
    </source>
</reference>
<sequence length="202" mass="21472">MKKTLFGLLPLALLAACGGGAEKKVLVMVKGSVSVAKTDNTITVKEGTGYSEEEIELKGNKPTTLTAKTSDGKSTTIDVPAEPGYYILSLRSDTVVGSFQQSGTESAGGQVISQESLKQKIDSLDQLTKGANVSAANHNYLVAPNQLVKVTDNAGARIFGPFRRIPAAGVEPPANGKPLEIYKFSTNNEVRETIEKLKKMTQ</sequence>
<evidence type="ECO:0000313" key="2">
    <source>
        <dbReference type="Proteomes" id="UP000290545"/>
    </source>
</evidence>
<keyword evidence="2" id="KW-1185">Reference proteome</keyword>
<organism evidence="1 2">
    <name type="scientific">Filimonas effusa</name>
    <dbReference type="NCBI Taxonomy" id="2508721"/>
    <lineage>
        <taxon>Bacteria</taxon>
        <taxon>Pseudomonadati</taxon>
        <taxon>Bacteroidota</taxon>
        <taxon>Chitinophagia</taxon>
        <taxon>Chitinophagales</taxon>
        <taxon>Chitinophagaceae</taxon>
        <taxon>Filimonas</taxon>
    </lineage>
</organism>
<dbReference type="Proteomes" id="UP000290545">
    <property type="component" value="Unassembled WGS sequence"/>
</dbReference>
<dbReference type="OrthoDB" id="652198at2"/>
<evidence type="ECO:0000313" key="1">
    <source>
        <dbReference type="EMBL" id="RXK80856.1"/>
    </source>
</evidence>
<comment type="caution">
    <text evidence="1">The sequence shown here is derived from an EMBL/GenBank/DDBJ whole genome shotgun (WGS) entry which is preliminary data.</text>
</comment>